<organism evidence="1 2">
    <name type="scientific">Amborella trichopoda</name>
    <dbReference type="NCBI Taxonomy" id="13333"/>
    <lineage>
        <taxon>Eukaryota</taxon>
        <taxon>Viridiplantae</taxon>
        <taxon>Streptophyta</taxon>
        <taxon>Embryophyta</taxon>
        <taxon>Tracheophyta</taxon>
        <taxon>Spermatophyta</taxon>
        <taxon>Magnoliopsida</taxon>
        <taxon>Amborellales</taxon>
        <taxon>Amborellaceae</taxon>
        <taxon>Amborella</taxon>
    </lineage>
</organism>
<dbReference type="HOGENOM" id="CLU_2295483_0_0_1"/>
<reference evidence="2" key="1">
    <citation type="journal article" date="2013" name="Science">
        <title>The Amborella genome and the evolution of flowering plants.</title>
        <authorList>
            <consortium name="Amborella Genome Project"/>
        </authorList>
    </citation>
    <scope>NUCLEOTIDE SEQUENCE [LARGE SCALE GENOMIC DNA]</scope>
</reference>
<gene>
    <name evidence="1" type="ORF">AMTR_s00047p00183890</name>
</gene>
<evidence type="ECO:0000313" key="2">
    <source>
        <dbReference type="Proteomes" id="UP000017836"/>
    </source>
</evidence>
<sequence>MVKLQKSKRLEQVGVEDHPKYCILKAAIRSTILLSPSFIRGWSSLMASRKRGKIVSLPILPMWPKVFARPRFEPHPLRAPFHESPNVKRAIIDSLPDVQRW</sequence>
<keyword evidence="2" id="KW-1185">Reference proteome</keyword>
<accession>U5CWW3</accession>
<dbReference type="AlphaFoldDB" id="U5CWW3"/>
<dbReference type="EMBL" id="KI392311">
    <property type="protein sequence ID" value="ERN17826.1"/>
    <property type="molecule type" value="Genomic_DNA"/>
</dbReference>
<name>U5CWW3_AMBTC</name>
<dbReference type="Proteomes" id="UP000017836">
    <property type="component" value="Unassembled WGS sequence"/>
</dbReference>
<evidence type="ECO:0000313" key="1">
    <source>
        <dbReference type="EMBL" id="ERN17826.1"/>
    </source>
</evidence>
<protein>
    <submittedName>
        <fullName evidence="1">Uncharacterized protein</fullName>
    </submittedName>
</protein>
<proteinExistence type="predicted"/>
<dbReference type="Gramene" id="ERN17826">
    <property type="protein sequence ID" value="ERN17826"/>
    <property type="gene ID" value="AMTR_s00047p00183890"/>
</dbReference>